<protein>
    <recommendedName>
        <fullName evidence="7">GAIN-B domain-containing protein</fullName>
    </recommendedName>
</protein>
<dbReference type="InterPro" id="IPR057244">
    <property type="entry name" value="GAIN_B"/>
</dbReference>
<keyword evidence="9" id="KW-1185">Reference proteome</keyword>
<dbReference type="GO" id="GO:0004930">
    <property type="term" value="F:G protein-coupled receptor activity"/>
    <property type="evidence" value="ECO:0007669"/>
    <property type="project" value="InterPro"/>
</dbReference>
<feature type="transmembrane region" description="Helical" evidence="6">
    <location>
        <begin position="187"/>
        <end position="211"/>
    </location>
</feature>
<dbReference type="RefSeq" id="XP_019853255.1">
    <property type="nucleotide sequence ID" value="XM_019997696.1"/>
</dbReference>
<dbReference type="SMART" id="SM00303">
    <property type="entry name" value="GPS"/>
    <property type="match status" value="1"/>
</dbReference>
<dbReference type="InterPro" id="IPR000203">
    <property type="entry name" value="GPS"/>
</dbReference>
<keyword evidence="4 6" id="KW-0472">Membrane</keyword>
<dbReference type="Gene3D" id="2.60.220.50">
    <property type="match status" value="1"/>
</dbReference>
<feature type="domain" description="GAIN-B" evidence="7">
    <location>
        <begin position="1"/>
        <end position="141"/>
    </location>
</feature>
<evidence type="ECO:0000256" key="5">
    <source>
        <dbReference type="ARBA" id="ARBA00023157"/>
    </source>
</evidence>
<feature type="transmembrane region" description="Helical" evidence="6">
    <location>
        <begin position="154"/>
        <end position="181"/>
    </location>
</feature>
<evidence type="ECO:0000313" key="9">
    <source>
        <dbReference type="Proteomes" id="UP000007879"/>
    </source>
</evidence>
<accession>A0AAN0J8A8</accession>
<evidence type="ECO:0000256" key="1">
    <source>
        <dbReference type="ARBA" id="ARBA00004370"/>
    </source>
</evidence>
<dbReference type="PANTHER" id="PTHR45692">
    <property type="entry name" value="G_PROTEIN_RECEP_F2_4 DOMAIN-CONTAINING PROTEIN"/>
    <property type="match status" value="1"/>
</dbReference>
<dbReference type="Pfam" id="PF01825">
    <property type="entry name" value="GPS"/>
    <property type="match status" value="1"/>
</dbReference>
<evidence type="ECO:0000256" key="6">
    <source>
        <dbReference type="SAM" id="Phobius"/>
    </source>
</evidence>
<name>A0AAN0J8A8_AMPQE</name>
<evidence type="ECO:0000313" key="8">
    <source>
        <dbReference type="EnsemblMetazoa" id="XP_019853255.1"/>
    </source>
</evidence>
<evidence type="ECO:0000256" key="2">
    <source>
        <dbReference type="ARBA" id="ARBA00022692"/>
    </source>
</evidence>
<dbReference type="Proteomes" id="UP000007879">
    <property type="component" value="Unassembled WGS sequence"/>
</dbReference>
<dbReference type="GeneID" id="109582774"/>
<reference evidence="8" key="2">
    <citation type="submission" date="2024-06" db="UniProtKB">
        <authorList>
            <consortium name="EnsemblMetazoa"/>
        </authorList>
    </citation>
    <scope>IDENTIFICATION</scope>
</reference>
<organism evidence="8 9">
    <name type="scientific">Amphimedon queenslandica</name>
    <name type="common">Sponge</name>
    <dbReference type="NCBI Taxonomy" id="400682"/>
    <lineage>
        <taxon>Eukaryota</taxon>
        <taxon>Metazoa</taxon>
        <taxon>Porifera</taxon>
        <taxon>Demospongiae</taxon>
        <taxon>Heteroscleromorpha</taxon>
        <taxon>Haplosclerida</taxon>
        <taxon>Niphatidae</taxon>
        <taxon>Amphimedon</taxon>
    </lineage>
</organism>
<evidence type="ECO:0000259" key="7">
    <source>
        <dbReference type="PROSITE" id="PS50221"/>
    </source>
</evidence>
<reference evidence="9" key="1">
    <citation type="journal article" date="2010" name="Nature">
        <title>The Amphimedon queenslandica genome and the evolution of animal complexity.</title>
        <authorList>
            <person name="Srivastava M."/>
            <person name="Simakov O."/>
            <person name="Chapman J."/>
            <person name="Fahey B."/>
            <person name="Gauthier M.E."/>
            <person name="Mitros T."/>
            <person name="Richards G.S."/>
            <person name="Conaco C."/>
            <person name="Dacre M."/>
            <person name="Hellsten U."/>
            <person name="Larroux C."/>
            <person name="Putnam N.H."/>
            <person name="Stanke M."/>
            <person name="Adamska M."/>
            <person name="Darling A."/>
            <person name="Degnan S.M."/>
            <person name="Oakley T.H."/>
            <person name="Plachetzki D.C."/>
            <person name="Zhai Y."/>
            <person name="Adamski M."/>
            <person name="Calcino A."/>
            <person name="Cummins S.F."/>
            <person name="Goodstein D.M."/>
            <person name="Harris C."/>
            <person name="Jackson D.J."/>
            <person name="Leys S.P."/>
            <person name="Shu S."/>
            <person name="Woodcroft B.J."/>
            <person name="Vervoort M."/>
            <person name="Kosik K.S."/>
            <person name="Manning G."/>
            <person name="Degnan B.M."/>
            <person name="Rokhsar D.S."/>
        </authorList>
    </citation>
    <scope>NUCLEOTIDE SEQUENCE [LARGE SCALE GENOMIC DNA]</scope>
</reference>
<dbReference type="PROSITE" id="PS50221">
    <property type="entry name" value="GAIN_B"/>
    <property type="match status" value="1"/>
</dbReference>
<dbReference type="InterPro" id="IPR046338">
    <property type="entry name" value="GAIN_dom_sf"/>
</dbReference>
<proteinExistence type="predicted"/>
<keyword evidence="5" id="KW-1015">Disulfide bond</keyword>
<dbReference type="EnsemblMetazoa" id="XM_019997696.1">
    <property type="protein sequence ID" value="XP_019853255.1"/>
    <property type="gene ID" value="LOC109582774"/>
</dbReference>
<evidence type="ECO:0000256" key="4">
    <source>
        <dbReference type="ARBA" id="ARBA00023136"/>
    </source>
</evidence>
<sequence>MIDTVGDSTDTEIGSITIPKGILNVTTDAKIKVAFSLYEETAFFPIRDPPPNTIVGSSVISARIAGVSDGTQLPNPVVITLALKANNFSNPCCVYWDFNAAEGRGNWSTDGCTVEAANSSVTCHCNHLTNFAILVSFNSSHSERMKISLTTTDAVKMVASFISILIPFGLTWVLAIFTFITKPSVSYVIQFFFCFFNAFQGFFIFLFFIVFNSESRNAWNFCRESVSKDKMQSTATQAR</sequence>
<keyword evidence="3 6" id="KW-1133">Transmembrane helix</keyword>
<dbReference type="GO" id="GO:0016020">
    <property type="term" value="C:membrane"/>
    <property type="evidence" value="ECO:0007669"/>
    <property type="project" value="UniProtKB-SubCell"/>
</dbReference>
<dbReference type="KEGG" id="aqu:109582774"/>
<dbReference type="PANTHER" id="PTHR45692:SF1">
    <property type="entry name" value="G-PROTEIN COUPLED RECEPTORS FAMILY 2 PROFILE 2 DOMAIN-CONTAINING PROTEIN"/>
    <property type="match status" value="1"/>
</dbReference>
<keyword evidence="2 6" id="KW-0812">Transmembrane</keyword>
<comment type="subcellular location">
    <subcellularLocation>
        <location evidence="1">Membrane</location>
    </subcellularLocation>
</comment>
<dbReference type="AlphaFoldDB" id="A0AAN0J8A8"/>
<evidence type="ECO:0000256" key="3">
    <source>
        <dbReference type="ARBA" id="ARBA00022989"/>
    </source>
</evidence>